<feature type="transmembrane region" description="Helical" evidence="10">
    <location>
        <begin position="174"/>
        <end position="192"/>
    </location>
</feature>
<name>A0A6L9Y6Q1_9BURK</name>
<keyword evidence="6 10" id="KW-0812">Transmembrane</keyword>
<dbReference type="CDD" id="cd00075">
    <property type="entry name" value="HATPase"/>
    <property type="match status" value="1"/>
</dbReference>
<accession>A0A6L9Y6Q1</accession>
<dbReference type="InterPro" id="IPR005467">
    <property type="entry name" value="His_kinase_dom"/>
</dbReference>
<dbReference type="InterPro" id="IPR004358">
    <property type="entry name" value="Sig_transdc_His_kin-like_C"/>
</dbReference>
<dbReference type="PANTHER" id="PTHR45436:SF1">
    <property type="entry name" value="SENSOR PROTEIN QSEC"/>
    <property type="match status" value="1"/>
</dbReference>
<dbReference type="SMART" id="SM00387">
    <property type="entry name" value="HATPase_c"/>
    <property type="match status" value="1"/>
</dbReference>
<protein>
    <recommendedName>
        <fullName evidence="3">histidine kinase</fullName>
        <ecNumber evidence="3">2.7.13.3</ecNumber>
    </recommendedName>
</protein>
<dbReference type="InterPro" id="IPR050428">
    <property type="entry name" value="TCS_sensor_his_kinase"/>
</dbReference>
<sequence length="469" mass="52949">MKQHYTSLKSTLLWLLIPIFIAITIVFLLVSTQELKTQINQAFDRTLAGALRSIEVNIHTNHGGLSMEQPFYLFEFLALTTQSPVYFRVATEDGLTELGYAAIPLPEQALQDKPIFYNSTYFGEPIRVAAIAIYPKNTLHYAPDTKLIIQVAELSSARQDFIKKMLWQTLIKDIVILIILAIIIWVGILMALKPLKKLSHKINARHENDLSPILADHIPQEIQPLVNALNLHMERYTQKSQRQRQFLDDASHQLRTPLAVLNTQISYAQSLISQEHELNDVLTAMQKKISTTINLTNQLLTLAKVQDLADNHTTYFTHEVFDLTLLTRHTVNELLPLARQKRIDYGLDIPDTPIYITGIPWLIKEALSNLIHNAIQYTPQEGHITIAIRTTLNTVELCVEDNGIGMSTQEIEEAGKRFQRGQAAQTQQGSGLGLAIVKTIAEINHATLTFVSRPTYQGLKVSLHFPISC</sequence>
<keyword evidence="4" id="KW-0597">Phosphoprotein</keyword>
<dbReference type="InterPro" id="IPR003594">
    <property type="entry name" value="HATPase_dom"/>
</dbReference>
<dbReference type="Pfam" id="PF00512">
    <property type="entry name" value="HisKA"/>
    <property type="match status" value="1"/>
</dbReference>
<keyword evidence="8 10" id="KW-1133">Transmembrane helix</keyword>
<dbReference type="SUPFAM" id="SSF47384">
    <property type="entry name" value="Homodimeric domain of signal transducing histidine kinase"/>
    <property type="match status" value="1"/>
</dbReference>
<comment type="catalytic activity">
    <reaction evidence="1">
        <text>ATP + protein L-histidine = ADP + protein N-phospho-L-histidine.</text>
        <dbReference type="EC" id="2.7.13.3"/>
    </reaction>
</comment>
<dbReference type="AlphaFoldDB" id="A0A6L9Y6Q1"/>
<feature type="domain" description="Histidine kinase" evidence="11">
    <location>
        <begin position="249"/>
        <end position="469"/>
    </location>
</feature>
<keyword evidence="13" id="KW-1185">Reference proteome</keyword>
<comment type="subcellular location">
    <subcellularLocation>
        <location evidence="2">Membrane</location>
    </subcellularLocation>
</comment>
<feature type="transmembrane region" description="Helical" evidence="10">
    <location>
        <begin position="12"/>
        <end position="30"/>
    </location>
</feature>
<gene>
    <name evidence="12" type="ORF">F9B74_07425</name>
</gene>
<dbReference type="GO" id="GO:0000155">
    <property type="term" value="F:phosphorelay sensor kinase activity"/>
    <property type="evidence" value="ECO:0007669"/>
    <property type="project" value="InterPro"/>
</dbReference>
<evidence type="ECO:0000256" key="8">
    <source>
        <dbReference type="ARBA" id="ARBA00022989"/>
    </source>
</evidence>
<organism evidence="12 13">
    <name type="scientific">Pelistega ratti</name>
    <dbReference type="NCBI Taxonomy" id="2652177"/>
    <lineage>
        <taxon>Bacteria</taxon>
        <taxon>Pseudomonadati</taxon>
        <taxon>Pseudomonadota</taxon>
        <taxon>Betaproteobacteria</taxon>
        <taxon>Burkholderiales</taxon>
        <taxon>Alcaligenaceae</taxon>
        <taxon>Pelistega</taxon>
    </lineage>
</organism>
<keyword evidence="9 10" id="KW-0472">Membrane</keyword>
<evidence type="ECO:0000256" key="5">
    <source>
        <dbReference type="ARBA" id="ARBA00022679"/>
    </source>
</evidence>
<evidence type="ECO:0000256" key="7">
    <source>
        <dbReference type="ARBA" id="ARBA00022777"/>
    </source>
</evidence>
<evidence type="ECO:0000259" key="11">
    <source>
        <dbReference type="PROSITE" id="PS50109"/>
    </source>
</evidence>
<evidence type="ECO:0000313" key="13">
    <source>
        <dbReference type="Proteomes" id="UP000477651"/>
    </source>
</evidence>
<dbReference type="Pfam" id="PF08521">
    <property type="entry name" value="2CSK_N"/>
    <property type="match status" value="1"/>
</dbReference>
<dbReference type="InterPro" id="IPR003661">
    <property type="entry name" value="HisK_dim/P_dom"/>
</dbReference>
<evidence type="ECO:0000256" key="9">
    <source>
        <dbReference type="ARBA" id="ARBA00023136"/>
    </source>
</evidence>
<evidence type="ECO:0000256" key="3">
    <source>
        <dbReference type="ARBA" id="ARBA00012438"/>
    </source>
</evidence>
<dbReference type="Gene3D" id="1.10.287.130">
    <property type="match status" value="1"/>
</dbReference>
<dbReference type="Proteomes" id="UP000477651">
    <property type="component" value="Unassembled WGS sequence"/>
</dbReference>
<reference evidence="12 13" key="1">
    <citation type="submission" date="2020-02" db="EMBL/GenBank/DDBJ databases">
        <title>Pelistega sp. NLN82 were isolated from wild rodents of the Hainan Island.</title>
        <authorList>
            <person name="Niu N."/>
            <person name="Zhou J."/>
        </authorList>
    </citation>
    <scope>NUCLEOTIDE SEQUENCE [LARGE SCALE GENOMIC DNA]</scope>
    <source>
        <strain evidence="12 13">NLN82</strain>
    </source>
</reference>
<evidence type="ECO:0000313" key="12">
    <source>
        <dbReference type="EMBL" id="NEN76150.1"/>
    </source>
</evidence>
<keyword evidence="5" id="KW-0808">Transferase</keyword>
<dbReference type="InterPro" id="IPR036890">
    <property type="entry name" value="HATPase_C_sf"/>
</dbReference>
<keyword evidence="7 12" id="KW-0418">Kinase</keyword>
<dbReference type="InterPro" id="IPR013727">
    <property type="entry name" value="2CSK_N"/>
</dbReference>
<dbReference type="SUPFAM" id="SSF55874">
    <property type="entry name" value="ATPase domain of HSP90 chaperone/DNA topoisomerase II/histidine kinase"/>
    <property type="match status" value="1"/>
</dbReference>
<dbReference type="EC" id="2.7.13.3" evidence="3"/>
<evidence type="ECO:0000256" key="2">
    <source>
        <dbReference type="ARBA" id="ARBA00004370"/>
    </source>
</evidence>
<dbReference type="EMBL" id="JAAGYR010000013">
    <property type="protein sequence ID" value="NEN76150.1"/>
    <property type="molecule type" value="Genomic_DNA"/>
</dbReference>
<comment type="caution">
    <text evidence="12">The sequence shown here is derived from an EMBL/GenBank/DDBJ whole genome shotgun (WGS) entry which is preliminary data.</text>
</comment>
<dbReference type="SMART" id="SM00388">
    <property type="entry name" value="HisKA"/>
    <property type="match status" value="1"/>
</dbReference>
<evidence type="ECO:0000256" key="4">
    <source>
        <dbReference type="ARBA" id="ARBA00022553"/>
    </source>
</evidence>
<proteinExistence type="predicted"/>
<dbReference type="PANTHER" id="PTHR45436">
    <property type="entry name" value="SENSOR HISTIDINE KINASE YKOH"/>
    <property type="match status" value="1"/>
</dbReference>
<dbReference type="Gene3D" id="3.30.565.10">
    <property type="entry name" value="Histidine kinase-like ATPase, C-terminal domain"/>
    <property type="match status" value="1"/>
</dbReference>
<dbReference type="PROSITE" id="PS50109">
    <property type="entry name" value="HIS_KIN"/>
    <property type="match status" value="1"/>
</dbReference>
<dbReference type="PRINTS" id="PR00344">
    <property type="entry name" value="BCTRLSENSOR"/>
</dbReference>
<evidence type="ECO:0000256" key="1">
    <source>
        <dbReference type="ARBA" id="ARBA00000085"/>
    </source>
</evidence>
<dbReference type="GO" id="GO:0005886">
    <property type="term" value="C:plasma membrane"/>
    <property type="evidence" value="ECO:0007669"/>
    <property type="project" value="TreeGrafter"/>
</dbReference>
<dbReference type="CDD" id="cd00082">
    <property type="entry name" value="HisKA"/>
    <property type="match status" value="1"/>
</dbReference>
<dbReference type="InterPro" id="IPR036097">
    <property type="entry name" value="HisK_dim/P_sf"/>
</dbReference>
<dbReference type="Pfam" id="PF02518">
    <property type="entry name" value="HATPase_c"/>
    <property type="match status" value="1"/>
</dbReference>
<evidence type="ECO:0000256" key="10">
    <source>
        <dbReference type="SAM" id="Phobius"/>
    </source>
</evidence>
<evidence type="ECO:0000256" key="6">
    <source>
        <dbReference type="ARBA" id="ARBA00022692"/>
    </source>
</evidence>
<dbReference type="RefSeq" id="WP_163764637.1">
    <property type="nucleotide sequence ID" value="NZ_JAAGYR010000013.1"/>
</dbReference>